<dbReference type="RefSeq" id="WP_141194769.1">
    <property type="nucleotide sequence ID" value="NZ_FXYF01000001.1"/>
</dbReference>
<evidence type="ECO:0000256" key="1">
    <source>
        <dbReference type="SAM" id="SignalP"/>
    </source>
</evidence>
<keyword evidence="3" id="KW-1185">Reference proteome</keyword>
<dbReference type="Proteomes" id="UP000207598">
    <property type="component" value="Unassembled WGS sequence"/>
</dbReference>
<gene>
    <name evidence="2" type="ORF">MAA8898_00396</name>
</gene>
<feature type="signal peptide" evidence="1">
    <location>
        <begin position="1"/>
        <end position="21"/>
    </location>
</feature>
<evidence type="ECO:0000313" key="2">
    <source>
        <dbReference type="EMBL" id="SMX33100.1"/>
    </source>
</evidence>
<protein>
    <submittedName>
        <fullName evidence="2">Uncharacterized protein</fullName>
    </submittedName>
</protein>
<feature type="chain" id="PRO_5013031553" evidence="1">
    <location>
        <begin position="22"/>
        <end position="252"/>
    </location>
</feature>
<name>A0A238JR24_9RHOB</name>
<organism evidence="2 3">
    <name type="scientific">Maliponia aquimaris</name>
    <dbReference type="NCBI Taxonomy" id="1673631"/>
    <lineage>
        <taxon>Bacteria</taxon>
        <taxon>Pseudomonadati</taxon>
        <taxon>Pseudomonadota</taxon>
        <taxon>Alphaproteobacteria</taxon>
        <taxon>Rhodobacterales</taxon>
        <taxon>Paracoccaceae</taxon>
        <taxon>Maliponia</taxon>
    </lineage>
</organism>
<evidence type="ECO:0000313" key="3">
    <source>
        <dbReference type="Proteomes" id="UP000207598"/>
    </source>
</evidence>
<dbReference type="AlphaFoldDB" id="A0A238JR24"/>
<dbReference type="EMBL" id="FXYF01000001">
    <property type="protein sequence ID" value="SMX33100.1"/>
    <property type="molecule type" value="Genomic_DNA"/>
</dbReference>
<keyword evidence="1" id="KW-0732">Signal</keyword>
<sequence length="252" mass="26920">MWTDRIALGAALSALMTPALASYANMPFHDRPFAVADLALRVLDGEAVALPTEDLPLVAAVASLLLVSELGVAEAYEEAVEDGDDGDDTEGDAYAAAYALFQTVRPWIDAVPQDAELADLVARLDALMPTAQRPQALDADPEAAEVIAQALVGRLERAANADLYLGRDLPRALETVAQLAAQGCAQVEDAQPRWFRVAALYFEDALEAPMSVMAADQAERIEDGFEALLDGDLTACATVSLAFTETRERLFP</sequence>
<proteinExistence type="predicted"/>
<dbReference type="OrthoDB" id="7846672at2"/>
<reference evidence="2 3" key="1">
    <citation type="submission" date="2017-05" db="EMBL/GenBank/DDBJ databases">
        <authorList>
            <person name="Song R."/>
            <person name="Chenine A.L."/>
            <person name="Ruprecht R.M."/>
        </authorList>
    </citation>
    <scope>NUCLEOTIDE SEQUENCE [LARGE SCALE GENOMIC DNA]</scope>
    <source>
        <strain evidence="2 3">CECT 8898</strain>
    </source>
</reference>
<accession>A0A238JR24</accession>